<feature type="compositionally biased region" description="Basic and acidic residues" evidence="1">
    <location>
        <begin position="123"/>
        <end position="133"/>
    </location>
</feature>
<keyword evidence="3" id="KW-1185">Reference proteome</keyword>
<comment type="caution">
    <text evidence="2">The sequence shown here is derived from an EMBL/GenBank/DDBJ whole genome shotgun (WGS) entry which is preliminary data.</text>
</comment>
<dbReference type="AlphaFoldDB" id="A0AAD4JFF5"/>
<dbReference type="PANTHER" id="PTHR37238">
    <property type="entry name" value="OS05G0532500 PROTEIN"/>
    <property type="match status" value="1"/>
</dbReference>
<protein>
    <submittedName>
        <fullName evidence="2">Uncharacterized protein</fullName>
    </submittedName>
</protein>
<accession>A0AAD4JFF5</accession>
<name>A0AAD4JFF5_PERFH</name>
<feature type="compositionally biased region" description="Low complexity" evidence="1">
    <location>
        <begin position="314"/>
        <end position="326"/>
    </location>
</feature>
<evidence type="ECO:0000313" key="3">
    <source>
        <dbReference type="Proteomes" id="UP001190926"/>
    </source>
</evidence>
<feature type="region of interest" description="Disordered" evidence="1">
    <location>
        <begin position="115"/>
        <end position="147"/>
    </location>
</feature>
<dbReference type="EMBL" id="SDAM02000075">
    <property type="protein sequence ID" value="KAH6832110.1"/>
    <property type="molecule type" value="Genomic_DNA"/>
</dbReference>
<organism evidence="2 3">
    <name type="scientific">Perilla frutescens var. hirtella</name>
    <name type="common">Perilla citriodora</name>
    <name type="synonym">Perilla setoyensis</name>
    <dbReference type="NCBI Taxonomy" id="608512"/>
    <lineage>
        <taxon>Eukaryota</taxon>
        <taxon>Viridiplantae</taxon>
        <taxon>Streptophyta</taxon>
        <taxon>Embryophyta</taxon>
        <taxon>Tracheophyta</taxon>
        <taxon>Spermatophyta</taxon>
        <taxon>Magnoliopsida</taxon>
        <taxon>eudicotyledons</taxon>
        <taxon>Gunneridae</taxon>
        <taxon>Pentapetalae</taxon>
        <taxon>asterids</taxon>
        <taxon>lamiids</taxon>
        <taxon>Lamiales</taxon>
        <taxon>Lamiaceae</taxon>
        <taxon>Nepetoideae</taxon>
        <taxon>Elsholtzieae</taxon>
        <taxon>Perilla</taxon>
    </lineage>
</organism>
<dbReference type="PANTHER" id="PTHR37238:SF1">
    <property type="entry name" value="OS05G0532500 PROTEIN"/>
    <property type="match status" value="1"/>
</dbReference>
<dbReference type="Proteomes" id="UP001190926">
    <property type="component" value="Unassembled WGS sequence"/>
</dbReference>
<feature type="region of interest" description="Disordered" evidence="1">
    <location>
        <begin position="311"/>
        <end position="330"/>
    </location>
</feature>
<sequence length="487" mass="53768">MPKNAEEAKSKMRLKSMRKPLRDVSNAMTAIKSANIYKKISADDQGQAGDDSLDRLLLVHSDLSTLLRQIDELVVQALQSKGNDGGKDIKQFADVLSDMQTSLKPWVSRFQKTVLSQSTGPENKSEQPEEKKALGVSKECANTAVESPEETKWESLVSPSPLVSWRAGCNTENGRQLFLLTPLPQKKASVSKYQASYLRAVENIPSDEVAHPLSLSDSVGNLGNDLQEDVSAKPNPKMAFNIEMTEAAVDNLLTDCASPEKVSNKNCSLFIMTPCMKMSPPKSCILLESVSAFPGKKNHVVHRATPFPARVHSYSESQDSESSSDQSSDDLKLKYPELYGINKDNLHKKMEAGDSPNWIVSPPKTCVIMDPSNEPLLKNRSDNCLHEEGDFFAIKTDECQGNHATTSKNKLQGIIRTLDLAEFTPMMMKEPMSSFRMGKHPGENTLKKELWTRFEAASTHGICANSSLLQNTTKKGFLDILDEVSDA</sequence>
<gene>
    <name evidence="2" type="ORF">C2S53_007621</name>
</gene>
<proteinExistence type="predicted"/>
<evidence type="ECO:0000256" key="1">
    <source>
        <dbReference type="SAM" id="MobiDB-lite"/>
    </source>
</evidence>
<evidence type="ECO:0000313" key="2">
    <source>
        <dbReference type="EMBL" id="KAH6832110.1"/>
    </source>
</evidence>
<reference evidence="2 3" key="1">
    <citation type="journal article" date="2021" name="Nat. Commun.">
        <title>Incipient diploidization of the medicinal plant Perilla within 10,000 years.</title>
        <authorList>
            <person name="Zhang Y."/>
            <person name="Shen Q."/>
            <person name="Leng L."/>
            <person name="Zhang D."/>
            <person name="Chen S."/>
            <person name="Shi Y."/>
            <person name="Ning Z."/>
            <person name="Chen S."/>
        </authorList>
    </citation>
    <scope>NUCLEOTIDE SEQUENCE [LARGE SCALE GENOMIC DNA]</scope>
    <source>
        <strain evidence="3">cv. PC099</strain>
    </source>
</reference>